<evidence type="ECO:0000313" key="2">
    <source>
        <dbReference type="Proteomes" id="UP000460549"/>
    </source>
</evidence>
<gene>
    <name evidence="1" type="ORF">FYJ80_07050</name>
</gene>
<name>A0A7X2PCV5_9SPIO</name>
<dbReference type="Proteomes" id="UP000460549">
    <property type="component" value="Unassembled WGS sequence"/>
</dbReference>
<dbReference type="RefSeq" id="WP_154425508.1">
    <property type="nucleotide sequence ID" value="NZ_JAQYPZ010000122.1"/>
</dbReference>
<proteinExistence type="predicted"/>
<dbReference type="EMBL" id="VUNN01000012">
    <property type="protein sequence ID" value="MSU06537.1"/>
    <property type="molecule type" value="Genomic_DNA"/>
</dbReference>
<accession>A0A7X2PCV5</accession>
<reference evidence="1 2" key="1">
    <citation type="submission" date="2019-08" db="EMBL/GenBank/DDBJ databases">
        <title>In-depth cultivation of the pig gut microbiome towards novel bacterial diversity and tailored functional studies.</title>
        <authorList>
            <person name="Wylensek D."/>
            <person name="Hitch T.C.A."/>
            <person name="Clavel T."/>
        </authorList>
    </citation>
    <scope>NUCLEOTIDE SEQUENCE [LARGE SCALE GENOMIC DNA]</scope>
    <source>
        <strain evidence="1 2">NM-380-WT-3C1</strain>
    </source>
</reference>
<organism evidence="1 2">
    <name type="scientific">Bullifex porci</name>
    <dbReference type="NCBI Taxonomy" id="2606638"/>
    <lineage>
        <taxon>Bacteria</taxon>
        <taxon>Pseudomonadati</taxon>
        <taxon>Spirochaetota</taxon>
        <taxon>Spirochaetia</taxon>
        <taxon>Spirochaetales</taxon>
        <taxon>Spirochaetaceae</taxon>
        <taxon>Bullifex</taxon>
    </lineage>
</organism>
<dbReference type="AlphaFoldDB" id="A0A7X2PCV5"/>
<sequence>MSIPLDKLIDKEGNIYEMTCVAIKEANIISSTNVKDEIEESGEKIVSHVLTQVLNDEIKYSIEEK</sequence>
<protein>
    <submittedName>
        <fullName evidence="1">Uncharacterized protein</fullName>
    </submittedName>
</protein>
<evidence type="ECO:0000313" key="1">
    <source>
        <dbReference type="EMBL" id="MSU06537.1"/>
    </source>
</evidence>
<keyword evidence="2" id="KW-1185">Reference proteome</keyword>
<comment type="caution">
    <text evidence="1">The sequence shown here is derived from an EMBL/GenBank/DDBJ whole genome shotgun (WGS) entry which is preliminary data.</text>
</comment>